<feature type="coiled-coil region" evidence="1">
    <location>
        <begin position="70"/>
        <end position="97"/>
    </location>
</feature>
<dbReference type="PANTHER" id="PTHR38664:SF1">
    <property type="entry name" value="SLR0058 PROTEIN"/>
    <property type="match status" value="1"/>
</dbReference>
<keyword evidence="4" id="KW-1185">Reference proteome</keyword>
<proteinExistence type="predicted"/>
<feature type="region of interest" description="Disordered" evidence="2">
    <location>
        <begin position="101"/>
        <end position="122"/>
    </location>
</feature>
<reference evidence="3 4" key="1">
    <citation type="submission" date="2022-05" db="EMBL/GenBank/DDBJ databases">
        <authorList>
            <person name="Park J.-S."/>
        </authorList>
    </citation>
    <scope>NUCLEOTIDE SEQUENCE [LARGE SCALE GENOMIC DNA]</scope>
    <source>
        <strain evidence="3 4">2012CJ34-2</strain>
    </source>
</reference>
<evidence type="ECO:0000313" key="4">
    <source>
        <dbReference type="Proteomes" id="UP001203338"/>
    </source>
</evidence>
<sequence>MYEKIWLAGLGAYARYEKLGQEGKKLFDELVKDGEEIKGRATDQVDDLKTKARERVNEVVDRLKDMVTSDDKKEDEVADLSVQIEELTKAVQALAAAEKKPVKRAAPRKAAKVEEKKVAEPA</sequence>
<evidence type="ECO:0000256" key="1">
    <source>
        <dbReference type="SAM" id="Coils"/>
    </source>
</evidence>
<dbReference type="RefSeq" id="WP_249701378.1">
    <property type="nucleotide sequence ID" value="NZ_JAMFLX010000031.1"/>
</dbReference>
<dbReference type="Pfam" id="PF05597">
    <property type="entry name" value="Phasin"/>
    <property type="match status" value="1"/>
</dbReference>
<keyword evidence="1" id="KW-0175">Coiled coil</keyword>
<protein>
    <submittedName>
        <fullName evidence="3">Phasin family protein</fullName>
    </submittedName>
</protein>
<feature type="compositionally biased region" description="Basic residues" evidence="2">
    <location>
        <begin position="101"/>
        <end position="110"/>
    </location>
</feature>
<comment type="caution">
    <text evidence="3">The sequence shown here is derived from an EMBL/GenBank/DDBJ whole genome shotgun (WGS) entry which is preliminary data.</text>
</comment>
<dbReference type="PANTHER" id="PTHR38664">
    <property type="entry name" value="SLR0058 PROTEIN"/>
    <property type="match status" value="1"/>
</dbReference>
<name>A0ABT0PK22_9GAMM</name>
<gene>
    <name evidence="3" type="ORF">M3P05_17585</name>
</gene>
<organism evidence="3 4">
    <name type="scientific">Parendozoicomonas callyspongiae</name>
    <dbReference type="NCBI Taxonomy" id="2942213"/>
    <lineage>
        <taxon>Bacteria</taxon>
        <taxon>Pseudomonadati</taxon>
        <taxon>Pseudomonadota</taxon>
        <taxon>Gammaproteobacteria</taxon>
        <taxon>Oceanospirillales</taxon>
        <taxon>Endozoicomonadaceae</taxon>
        <taxon>Parendozoicomonas</taxon>
    </lineage>
</organism>
<evidence type="ECO:0000256" key="2">
    <source>
        <dbReference type="SAM" id="MobiDB-lite"/>
    </source>
</evidence>
<dbReference type="Proteomes" id="UP001203338">
    <property type="component" value="Unassembled WGS sequence"/>
</dbReference>
<dbReference type="EMBL" id="JAMFLX010000031">
    <property type="protein sequence ID" value="MCL6271734.1"/>
    <property type="molecule type" value="Genomic_DNA"/>
</dbReference>
<feature type="compositionally biased region" description="Basic and acidic residues" evidence="2">
    <location>
        <begin position="111"/>
        <end position="122"/>
    </location>
</feature>
<dbReference type="InterPro" id="IPR008769">
    <property type="entry name" value="PhaF_PhaI"/>
</dbReference>
<accession>A0ABT0PK22</accession>
<evidence type="ECO:0000313" key="3">
    <source>
        <dbReference type="EMBL" id="MCL6271734.1"/>
    </source>
</evidence>